<sequence>MKVKYLFAVCIFSLLINFFSVYNVFIGIASIFPLLILFNINLFVKLVDNANAVPEEKRHFFQRNMAHIGKEKSSRAMNTFSLITGLVLTYLGSVLFTYTTFSQRASLQDYIVANIPWAPLTYLLSLVGFALFSLSLILVTANVMSLRRKHQIFQG</sequence>
<keyword evidence="3" id="KW-1185">Reference proteome</keyword>
<comment type="caution">
    <text evidence="2">The sequence shown here is derived from an EMBL/GenBank/DDBJ whole genome shotgun (WGS) entry which is preliminary data.</text>
</comment>
<proteinExistence type="predicted"/>
<gene>
    <name evidence="2" type="ORF">HXA33_14175</name>
</gene>
<evidence type="ECO:0000313" key="3">
    <source>
        <dbReference type="Proteomes" id="UP001057753"/>
    </source>
</evidence>
<keyword evidence="1" id="KW-0472">Membrane</keyword>
<organism evidence="2 3">
    <name type="scientific">Salipaludibacillus agaradhaerens</name>
    <name type="common">Bacillus agaradhaerens</name>
    <dbReference type="NCBI Taxonomy" id="76935"/>
    <lineage>
        <taxon>Bacteria</taxon>
        <taxon>Bacillati</taxon>
        <taxon>Bacillota</taxon>
        <taxon>Bacilli</taxon>
        <taxon>Bacillales</taxon>
        <taxon>Bacillaceae</taxon>
    </lineage>
</organism>
<feature type="transmembrane region" description="Helical" evidence="1">
    <location>
        <begin position="121"/>
        <end position="144"/>
    </location>
</feature>
<feature type="transmembrane region" description="Helical" evidence="1">
    <location>
        <begin position="80"/>
        <end position="101"/>
    </location>
</feature>
<evidence type="ECO:0000256" key="1">
    <source>
        <dbReference type="SAM" id="Phobius"/>
    </source>
</evidence>
<protein>
    <submittedName>
        <fullName evidence="2">Uncharacterized protein</fullName>
    </submittedName>
</protein>
<keyword evidence="1" id="KW-1133">Transmembrane helix</keyword>
<name>A0A9Q4FYI4_SALAG</name>
<dbReference type="Proteomes" id="UP001057753">
    <property type="component" value="Unassembled WGS sequence"/>
</dbReference>
<evidence type="ECO:0000313" key="2">
    <source>
        <dbReference type="EMBL" id="MCR6097695.1"/>
    </source>
</evidence>
<reference evidence="2" key="1">
    <citation type="submission" date="2020-06" db="EMBL/GenBank/DDBJ databases">
        <title>Insight into the genomes of haloalkaliphilic bacilli from Kenyan soda lakes.</title>
        <authorList>
            <person name="Mwirichia R."/>
            <person name="Villamizar G.C."/>
            <person name="Poehlein A."/>
            <person name="Mugweru J."/>
            <person name="Kipnyargis A."/>
            <person name="Kiplimo D."/>
            <person name="Orwa P."/>
            <person name="Daniel R."/>
        </authorList>
    </citation>
    <scope>NUCLEOTIDE SEQUENCE</scope>
    <source>
        <strain evidence="2">B1096_S55</strain>
    </source>
</reference>
<feature type="transmembrane region" description="Helical" evidence="1">
    <location>
        <begin position="6"/>
        <end position="38"/>
    </location>
</feature>
<dbReference type="AlphaFoldDB" id="A0A9Q4FYI4"/>
<keyword evidence="1" id="KW-0812">Transmembrane</keyword>
<dbReference type="EMBL" id="JABXYM010000001">
    <property type="protein sequence ID" value="MCR6097695.1"/>
    <property type="molecule type" value="Genomic_DNA"/>
</dbReference>
<dbReference type="RefSeq" id="WP_257822087.1">
    <property type="nucleotide sequence ID" value="NZ_JABXYM010000001.1"/>
</dbReference>
<accession>A0A9Q4FYI4</accession>